<dbReference type="Proteomes" id="UP001054252">
    <property type="component" value="Unassembled WGS sequence"/>
</dbReference>
<accession>A0AAV5L8P8</accession>
<organism evidence="2 3">
    <name type="scientific">Rubroshorea leprosula</name>
    <dbReference type="NCBI Taxonomy" id="152421"/>
    <lineage>
        <taxon>Eukaryota</taxon>
        <taxon>Viridiplantae</taxon>
        <taxon>Streptophyta</taxon>
        <taxon>Embryophyta</taxon>
        <taxon>Tracheophyta</taxon>
        <taxon>Spermatophyta</taxon>
        <taxon>Magnoliopsida</taxon>
        <taxon>eudicotyledons</taxon>
        <taxon>Gunneridae</taxon>
        <taxon>Pentapetalae</taxon>
        <taxon>rosids</taxon>
        <taxon>malvids</taxon>
        <taxon>Malvales</taxon>
        <taxon>Dipterocarpaceae</taxon>
        <taxon>Rubroshorea</taxon>
    </lineage>
</organism>
<dbReference type="AlphaFoldDB" id="A0AAV5L8P8"/>
<name>A0AAV5L8P8_9ROSI</name>
<dbReference type="EMBL" id="BPVZ01000100">
    <property type="protein sequence ID" value="GKV33281.1"/>
    <property type="molecule type" value="Genomic_DNA"/>
</dbReference>
<feature type="region of interest" description="Disordered" evidence="1">
    <location>
        <begin position="63"/>
        <end position="89"/>
    </location>
</feature>
<protein>
    <submittedName>
        <fullName evidence="2">Uncharacterized protein</fullName>
    </submittedName>
</protein>
<proteinExistence type="predicted"/>
<reference evidence="2 3" key="1">
    <citation type="journal article" date="2021" name="Commun. Biol.">
        <title>The genome of Shorea leprosula (Dipterocarpaceae) highlights the ecological relevance of drought in aseasonal tropical rainforests.</title>
        <authorList>
            <person name="Ng K.K.S."/>
            <person name="Kobayashi M.J."/>
            <person name="Fawcett J.A."/>
            <person name="Hatakeyama M."/>
            <person name="Paape T."/>
            <person name="Ng C.H."/>
            <person name="Ang C.C."/>
            <person name="Tnah L.H."/>
            <person name="Lee C.T."/>
            <person name="Nishiyama T."/>
            <person name="Sese J."/>
            <person name="O'Brien M.J."/>
            <person name="Copetti D."/>
            <person name="Mohd Noor M.I."/>
            <person name="Ong R.C."/>
            <person name="Putra M."/>
            <person name="Sireger I.Z."/>
            <person name="Indrioko S."/>
            <person name="Kosugi Y."/>
            <person name="Izuno A."/>
            <person name="Isagi Y."/>
            <person name="Lee S.L."/>
            <person name="Shimizu K.K."/>
        </authorList>
    </citation>
    <scope>NUCLEOTIDE SEQUENCE [LARGE SCALE GENOMIC DNA]</scope>
    <source>
        <strain evidence="2">214</strain>
    </source>
</reference>
<evidence type="ECO:0000313" key="2">
    <source>
        <dbReference type="EMBL" id="GKV33281.1"/>
    </source>
</evidence>
<sequence length="153" mass="16805">MQSRKEGFLNVNETAENDGNSGFNLECKAISRVDDEHGLFMDCGPVVDKCDGLKEYDGLVANPSGMVRSSKENRPDEDNVGQLASVREIDRGDLMGKRHRKIEGVSKNLGGVGAVGDSQNKATAREKRDGSKGYNENSGASWQHVSFLWMYYA</sequence>
<comment type="caution">
    <text evidence="2">The sequence shown here is derived from an EMBL/GenBank/DDBJ whole genome shotgun (WGS) entry which is preliminary data.</text>
</comment>
<gene>
    <name evidence="2" type="ORF">SLEP1_g41809</name>
</gene>
<evidence type="ECO:0000256" key="1">
    <source>
        <dbReference type="SAM" id="MobiDB-lite"/>
    </source>
</evidence>
<evidence type="ECO:0000313" key="3">
    <source>
        <dbReference type="Proteomes" id="UP001054252"/>
    </source>
</evidence>
<keyword evidence="3" id="KW-1185">Reference proteome</keyword>
<feature type="region of interest" description="Disordered" evidence="1">
    <location>
        <begin position="108"/>
        <end position="137"/>
    </location>
</feature>